<evidence type="ECO:0000313" key="3">
    <source>
        <dbReference type="Proteomes" id="UP000198683"/>
    </source>
</evidence>
<dbReference type="RefSeq" id="WP_143022459.1">
    <property type="nucleotide sequence ID" value="NZ_FNFB01000074.1"/>
</dbReference>
<name>A0A1G9SX85_9ACTN</name>
<dbReference type="AlphaFoldDB" id="A0A1G9SX85"/>
<gene>
    <name evidence="2" type="ORF">SAMN05421874_1742</name>
</gene>
<keyword evidence="3" id="KW-1185">Reference proteome</keyword>
<dbReference type="OrthoDB" id="4460129at2"/>
<evidence type="ECO:0000313" key="2">
    <source>
        <dbReference type="EMBL" id="SDM40022.1"/>
    </source>
</evidence>
<proteinExistence type="predicted"/>
<organism evidence="2 3">
    <name type="scientific">Nonomuraea maritima</name>
    <dbReference type="NCBI Taxonomy" id="683260"/>
    <lineage>
        <taxon>Bacteria</taxon>
        <taxon>Bacillati</taxon>
        <taxon>Actinomycetota</taxon>
        <taxon>Actinomycetes</taxon>
        <taxon>Streptosporangiales</taxon>
        <taxon>Streptosporangiaceae</taxon>
        <taxon>Nonomuraea</taxon>
    </lineage>
</organism>
<sequence>MRGVTAATYEWLYREFTDDTDATWLYTCFIRDLSPEVALQRIGVPPGPLGESGFGVAAYKIISILTGDDLRLGRSGTYTERSPSCISGTAEDSRSRCHTLRRRLSTSNPTVAGSNPAGRAFETSSNTF</sequence>
<feature type="compositionally biased region" description="Polar residues" evidence="1">
    <location>
        <begin position="76"/>
        <end position="87"/>
    </location>
</feature>
<protein>
    <submittedName>
        <fullName evidence="2">Uncharacterized protein</fullName>
    </submittedName>
</protein>
<accession>A0A1G9SX85</accession>
<feature type="region of interest" description="Disordered" evidence="1">
    <location>
        <begin position="76"/>
        <end position="128"/>
    </location>
</feature>
<evidence type="ECO:0000256" key="1">
    <source>
        <dbReference type="SAM" id="MobiDB-lite"/>
    </source>
</evidence>
<dbReference type="Proteomes" id="UP000198683">
    <property type="component" value="Unassembled WGS sequence"/>
</dbReference>
<reference evidence="2 3" key="1">
    <citation type="submission" date="2016-10" db="EMBL/GenBank/DDBJ databases">
        <authorList>
            <person name="de Groot N.N."/>
        </authorList>
    </citation>
    <scope>NUCLEOTIDE SEQUENCE [LARGE SCALE GENOMIC DNA]</scope>
    <source>
        <strain evidence="2 3">CGMCC 4.5681</strain>
    </source>
</reference>
<dbReference type="EMBL" id="FNFB01000074">
    <property type="protein sequence ID" value="SDM40022.1"/>
    <property type="molecule type" value="Genomic_DNA"/>
</dbReference>